<keyword evidence="3" id="KW-0067">ATP-binding</keyword>
<sequence length="931" mass="106815">MLENIGSLKRLDTSLQEARLNHPAVDMEQYRFFHIHKICISDALDKEELQSFANYRIKQFIASWSNNQSPLIFRVKSDRASRTISLYIGARRTDGQSIGERFSSYFQTVDFQEIKLQSPTTEFREQLVITGIPEKNDTKYFTYIEPFVKMIHDKDIMLEIVARTVHKAAVIQQLHTVIEQRTTNSKKLKMSRSESKAESDTYSSSHGETMTDASNSGGNLVVVNSGNSTSEGRTSSSSDSKGITETVTTNIEYSEYEAIQLDQMLELYTVRLQQALSSGLWKTSISIYANDRADLTAIGEVYRSTYSPGAIEPYQLFALNKACETISWLENDRDNRTLNIFSEHFREFSFLSGEELSYVWDVPKEDYNGYEFVQTPRFSQNPLGSKGIPLGHIYDGDKRTSTLFPLEPKQLVKHLLVAGITGSGKTNTIFNLLKNVDVPFLIIEPAKKEYRGLKQLFPDLRIYTLGNESVSPLRINPFYFPPSVNIQQHIDNLKVIFNASFTMYASMPNILEQCITNVYMKKGWSLTTSRNIYQNDSLQYHKYFPTIGDLYHEIDSYTRELGYAQEQMQNIRAALLTRIKSLMTGGKGRMLDTVETMDIQELLRYPTVLELEAVADDDEKSLLIGLISVFIYEYLKTKEQDFTGDLKHLLVFEEAHRIFANVNQQGSQEDVNIKGKAVESLSHILSEIRAYGEGMIIVDQVPTKLAPDVLKNTNTKIIHRIVSKEDCDYVANSLGLAEEKVSFISRLKNGSALVFTDGMNSPVHLQILHGKEYIRYVSDQTVKAYSKDYNSIFYYAKATHPLTEIIIQNMQGYSDLLDEAQRFYRTLLDDKLQNLQRNYFTSRDKIILYTTDYGFDMNIDVEEFVLSFIREALLHNIKTNHKITKKINKQIFMERYIEACLDLLPKEYEVHKKEYLLLELNQLKLGGDSDV</sequence>
<dbReference type="InterPro" id="IPR027417">
    <property type="entry name" value="P-loop_NTPase"/>
</dbReference>
<name>A0ABX0JD42_9BACL</name>
<dbReference type="Proteomes" id="UP001165962">
    <property type="component" value="Unassembled WGS sequence"/>
</dbReference>
<feature type="region of interest" description="Disordered" evidence="1">
    <location>
        <begin position="184"/>
        <end position="243"/>
    </location>
</feature>
<evidence type="ECO:0000313" key="4">
    <source>
        <dbReference type="Proteomes" id="UP001165962"/>
    </source>
</evidence>
<feature type="compositionally biased region" description="Polar residues" evidence="1">
    <location>
        <begin position="200"/>
        <end position="224"/>
    </location>
</feature>
<proteinExistence type="predicted"/>
<accession>A0ABX0JD42</accession>
<keyword evidence="3" id="KW-0547">Nucleotide-binding</keyword>
<feature type="compositionally biased region" description="Low complexity" evidence="1">
    <location>
        <begin position="225"/>
        <end position="243"/>
    </location>
</feature>
<organism evidence="3 4">
    <name type="scientific">Paenibacillus agricola</name>
    <dbReference type="NCBI Taxonomy" id="2716264"/>
    <lineage>
        <taxon>Bacteria</taxon>
        <taxon>Bacillati</taxon>
        <taxon>Bacillota</taxon>
        <taxon>Bacilli</taxon>
        <taxon>Bacillales</taxon>
        <taxon>Paenibacillaceae</taxon>
        <taxon>Paenibacillus</taxon>
    </lineage>
</organism>
<dbReference type="EMBL" id="JAAOIW010000018">
    <property type="protein sequence ID" value="NHN34400.1"/>
    <property type="molecule type" value="Genomic_DNA"/>
</dbReference>
<dbReference type="InterPro" id="IPR002789">
    <property type="entry name" value="HerA_central"/>
</dbReference>
<dbReference type="InterPro" id="IPR008571">
    <property type="entry name" value="HerA-like"/>
</dbReference>
<dbReference type="PANTHER" id="PTHR42957">
    <property type="entry name" value="HELICASE MJ1565-RELATED"/>
    <property type="match status" value="1"/>
</dbReference>
<evidence type="ECO:0000313" key="3">
    <source>
        <dbReference type="EMBL" id="NHN34400.1"/>
    </source>
</evidence>
<dbReference type="Gene3D" id="3.40.50.300">
    <property type="entry name" value="P-loop containing nucleotide triphosphate hydrolases"/>
    <property type="match status" value="2"/>
</dbReference>
<gene>
    <name evidence="3" type="ORF">G9U52_31895</name>
</gene>
<evidence type="ECO:0000256" key="1">
    <source>
        <dbReference type="SAM" id="MobiDB-lite"/>
    </source>
</evidence>
<dbReference type="GO" id="GO:0005524">
    <property type="term" value="F:ATP binding"/>
    <property type="evidence" value="ECO:0007669"/>
    <property type="project" value="UniProtKB-KW"/>
</dbReference>
<reference evidence="3" key="1">
    <citation type="submission" date="2020-03" db="EMBL/GenBank/DDBJ databases">
        <title>Draft sequencing of Paenibacilllus sp. S3N08.</title>
        <authorList>
            <person name="Kim D.-U."/>
        </authorList>
    </citation>
    <scope>NUCLEOTIDE SEQUENCE</scope>
    <source>
        <strain evidence="3">S3N08</strain>
    </source>
</reference>
<evidence type="ECO:0000259" key="2">
    <source>
        <dbReference type="Pfam" id="PF01935"/>
    </source>
</evidence>
<dbReference type="Pfam" id="PF01935">
    <property type="entry name" value="DUF87"/>
    <property type="match status" value="1"/>
</dbReference>
<dbReference type="SUPFAM" id="SSF52540">
    <property type="entry name" value="P-loop containing nucleoside triphosphate hydrolases"/>
    <property type="match status" value="1"/>
</dbReference>
<keyword evidence="4" id="KW-1185">Reference proteome</keyword>
<protein>
    <submittedName>
        <fullName evidence="3">ATP-binding protein</fullName>
    </submittedName>
</protein>
<comment type="caution">
    <text evidence="3">The sequence shown here is derived from an EMBL/GenBank/DDBJ whole genome shotgun (WGS) entry which is preliminary data.</text>
</comment>
<dbReference type="PANTHER" id="PTHR42957:SF1">
    <property type="entry name" value="HELICASE MJ1565-RELATED"/>
    <property type="match status" value="1"/>
</dbReference>
<feature type="domain" description="Helicase HerA central" evidence="2">
    <location>
        <begin position="389"/>
        <end position="628"/>
    </location>
</feature>